<organism evidence="7 8">
    <name type="scientific">OM182 bacterium BACL3 MAG-120619-bin3</name>
    <dbReference type="NCBI Taxonomy" id="1655593"/>
    <lineage>
        <taxon>Bacteria</taxon>
        <taxon>Pseudomonadati</taxon>
        <taxon>Pseudomonadota</taxon>
        <taxon>Gammaproteobacteria</taxon>
        <taxon>OMG group</taxon>
        <taxon>OM182 clade</taxon>
    </lineage>
</organism>
<dbReference type="InterPro" id="IPR027417">
    <property type="entry name" value="P-loop_NTPase"/>
</dbReference>
<keyword evidence="4 5" id="KW-0472">Membrane</keyword>
<gene>
    <name evidence="7" type="ORF">ABR85_02170</name>
</gene>
<evidence type="ECO:0000256" key="4">
    <source>
        <dbReference type="ARBA" id="ARBA00023136"/>
    </source>
</evidence>
<comment type="subcellular location">
    <subcellularLocation>
        <location evidence="1">Cell membrane</location>
        <topology evidence="1">Multi-pass membrane protein</topology>
    </subcellularLocation>
</comment>
<feature type="transmembrane region" description="Helical" evidence="5">
    <location>
        <begin position="115"/>
        <end position="138"/>
    </location>
</feature>
<proteinExistence type="predicted"/>
<accession>A0A0R2T0K2</accession>
<evidence type="ECO:0000256" key="5">
    <source>
        <dbReference type="SAM" id="Phobius"/>
    </source>
</evidence>
<evidence type="ECO:0000256" key="1">
    <source>
        <dbReference type="ARBA" id="ARBA00004651"/>
    </source>
</evidence>
<dbReference type="AlphaFoldDB" id="A0A0R2T0K2"/>
<feature type="transmembrane region" description="Helical" evidence="5">
    <location>
        <begin position="12"/>
        <end position="45"/>
    </location>
</feature>
<evidence type="ECO:0000259" key="6">
    <source>
        <dbReference type="PROSITE" id="PS50929"/>
    </source>
</evidence>
<reference evidence="7 8" key="1">
    <citation type="submission" date="2015-10" db="EMBL/GenBank/DDBJ databases">
        <title>Metagenome-Assembled Genomes uncover a global brackish microbiome.</title>
        <authorList>
            <person name="Hugerth L.W."/>
            <person name="Larsson J."/>
            <person name="Alneberg J."/>
            <person name="Lindh M.V."/>
            <person name="Legrand C."/>
            <person name="Pinhassi J."/>
            <person name="Andersson A.F."/>
        </authorList>
    </citation>
    <scope>NUCLEOTIDE SEQUENCE [LARGE SCALE GENOMIC DNA]</scope>
    <source>
        <strain evidence="7">BACL22 MAG-120619-bin3</strain>
    </source>
</reference>
<dbReference type="InterPro" id="IPR011527">
    <property type="entry name" value="ABC1_TM_dom"/>
</dbReference>
<dbReference type="Gene3D" id="3.40.50.300">
    <property type="entry name" value="P-loop containing nucleotide triphosphate hydrolases"/>
    <property type="match status" value="1"/>
</dbReference>
<feature type="domain" description="ABC transmembrane type-1" evidence="6">
    <location>
        <begin position="1"/>
        <end position="171"/>
    </location>
</feature>
<keyword evidence="3 5" id="KW-1133">Transmembrane helix</keyword>
<sequence>MLPSILTNGFTFLLQAIIGFTVVSFYHFYFMLYCLALILLIWLIWRIWGWAAINTSFSLSQSKYDTASWLQSLAVTNESYRTTLNPTFAIEETDRLVSEHIACQVRHFRYTFAQLLSFLFLYAAASAILLGVGGWLVIAGELTLGQLVAAELIMLAILVGLPQVAGYLDSFFDVCAAVEEISRFREVETQLPAKATAVPVPKDFTAVFKAVKFSRFNRAKTFDFTLPAFASVRVLGDPISLKWLAELMRANYQPETGLITIGGIDNLEIDRQSLRESIKVIDRVTLLPMTISAYLDLFISPDSAHSKQQALTALGLDEDIARLHKGLGAKLSRSGWPLTQPQAIRLKLASALLAKPRLLVLGDIVDSVEIGVMEEVISLLKQQGTTLLYFTKRQDLDTFSHTLEIEPESQRLT</sequence>
<feature type="non-terminal residue" evidence="7">
    <location>
        <position position="413"/>
    </location>
</feature>
<keyword evidence="2 5" id="KW-0812">Transmembrane</keyword>
<comment type="caution">
    <text evidence="7">The sequence shown here is derived from an EMBL/GenBank/DDBJ whole genome shotgun (WGS) entry which is preliminary data.</text>
</comment>
<dbReference type="InterPro" id="IPR036640">
    <property type="entry name" value="ABC1_TM_sf"/>
</dbReference>
<dbReference type="PANTHER" id="PTHR43394">
    <property type="entry name" value="ATP-DEPENDENT PERMEASE MDL1, MITOCHONDRIAL"/>
    <property type="match status" value="1"/>
</dbReference>
<dbReference type="PANTHER" id="PTHR43394:SF4">
    <property type="entry name" value="TOXIN SECRETION ABC TRANSPORTER ATP-BINDING PROTEIN"/>
    <property type="match status" value="1"/>
</dbReference>
<name>A0A0R2T0K2_9GAMM</name>
<dbReference type="InterPro" id="IPR039421">
    <property type="entry name" value="Type_1_exporter"/>
</dbReference>
<evidence type="ECO:0000313" key="8">
    <source>
        <dbReference type="Proteomes" id="UP000051242"/>
    </source>
</evidence>
<dbReference type="GO" id="GO:0015421">
    <property type="term" value="F:ABC-type oligopeptide transporter activity"/>
    <property type="evidence" value="ECO:0007669"/>
    <property type="project" value="TreeGrafter"/>
</dbReference>
<feature type="transmembrane region" description="Helical" evidence="5">
    <location>
        <begin position="144"/>
        <end position="161"/>
    </location>
</feature>
<dbReference type="GO" id="GO:0005886">
    <property type="term" value="C:plasma membrane"/>
    <property type="evidence" value="ECO:0007669"/>
    <property type="project" value="UniProtKB-SubCell"/>
</dbReference>
<protein>
    <recommendedName>
        <fullName evidence="6">ABC transmembrane type-1 domain-containing protein</fullName>
    </recommendedName>
</protein>
<dbReference type="SUPFAM" id="SSF90123">
    <property type="entry name" value="ABC transporter transmembrane region"/>
    <property type="match status" value="1"/>
</dbReference>
<dbReference type="SUPFAM" id="SSF52540">
    <property type="entry name" value="P-loop containing nucleoside triphosphate hydrolases"/>
    <property type="match status" value="1"/>
</dbReference>
<evidence type="ECO:0000256" key="2">
    <source>
        <dbReference type="ARBA" id="ARBA00022692"/>
    </source>
</evidence>
<evidence type="ECO:0000256" key="3">
    <source>
        <dbReference type="ARBA" id="ARBA00022989"/>
    </source>
</evidence>
<dbReference type="EMBL" id="LICD01000347">
    <property type="protein sequence ID" value="KRO78211.1"/>
    <property type="molecule type" value="Genomic_DNA"/>
</dbReference>
<dbReference type="GO" id="GO:0005524">
    <property type="term" value="F:ATP binding"/>
    <property type="evidence" value="ECO:0007669"/>
    <property type="project" value="InterPro"/>
</dbReference>
<dbReference type="PROSITE" id="PS50929">
    <property type="entry name" value="ABC_TM1F"/>
    <property type="match status" value="1"/>
</dbReference>
<dbReference type="Gene3D" id="1.20.1560.10">
    <property type="entry name" value="ABC transporter type 1, transmembrane domain"/>
    <property type="match status" value="1"/>
</dbReference>
<evidence type="ECO:0000313" key="7">
    <source>
        <dbReference type="EMBL" id="KRO78211.1"/>
    </source>
</evidence>
<dbReference type="Proteomes" id="UP000051242">
    <property type="component" value="Unassembled WGS sequence"/>
</dbReference>